<dbReference type="PANTHER" id="PTHR48475:SF1">
    <property type="entry name" value="RNASE H TYPE-1 DOMAIN-CONTAINING PROTEIN"/>
    <property type="match status" value="1"/>
</dbReference>
<dbReference type="EMBL" id="MN740102">
    <property type="protein sequence ID" value="QHT87840.1"/>
    <property type="molecule type" value="Genomic_DNA"/>
</dbReference>
<evidence type="ECO:0000259" key="1">
    <source>
        <dbReference type="PROSITE" id="PS50879"/>
    </source>
</evidence>
<protein>
    <recommendedName>
        <fullName evidence="1">RNase H type-1 domain-containing protein</fullName>
    </recommendedName>
</protein>
<proteinExistence type="predicted"/>
<evidence type="ECO:0000313" key="2">
    <source>
        <dbReference type="EMBL" id="QHT87840.1"/>
    </source>
</evidence>
<dbReference type="Pfam" id="PF13456">
    <property type="entry name" value="RVT_3"/>
    <property type="match status" value="1"/>
</dbReference>
<dbReference type="InterPro" id="IPR036397">
    <property type="entry name" value="RNaseH_sf"/>
</dbReference>
<dbReference type="PANTHER" id="PTHR48475">
    <property type="entry name" value="RIBONUCLEASE H"/>
    <property type="match status" value="1"/>
</dbReference>
<dbReference type="Gene3D" id="3.30.420.10">
    <property type="entry name" value="Ribonuclease H-like superfamily/Ribonuclease H"/>
    <property type="match status" value="1"/>
</dbReference>
<dbReference type="InterPro" id="IPR012337">
    <property type="entry name" value="RNaseH-like_sf"/>
</dbReference>
<dbReference type="GO" id="GO:0004523">
    <property type="term" value="F:RNA-DNA hybrid ribonuclease activity"/>
    <property type="evidence" value="ECO:0007669"/>
    <property type="project" value="InterPro"/>
</dbReference>
<accession>A0A6C0I5H6</accession>
<dbReference type="FunFam" id="3.30.420.10:FF:000076">
    <property type="entry name" value="RBR-type E3 ubiquitin transferase"/>
    <property type="match status" value="1"/>
</dbReference>
<feature type="domain" description="RNase H type-1" evidence="1">
    <location>
        <begin position="1"/>
        <end position="130"/>
    </location>
</feature>
<sequence length="137" mass="14762">MNTLFFDGCSKGNPGRAGAGAVLYDPNGAELFAESVFAGYSATNNEAEYTGLILGLNTALKQGITELQVRGDSQLVIRQMQGKYKVNSPNLVPLHQCATTLASKFAKIEFEHVYRDKNQRADALSNVGEMRGAMLGT</sequence>
<reference evidence="2" key="1">
    <citation type="journal article" date="2020" name="Nature">
        <title>Giant virus diversity and host interactions through global metagenomics.</title>
        <authorList>
            <person name="Schulz F."/>
            <person name="Roux S."/>
            <person name="Paez-Espino D."/>
            <person name="Jungbluth S."/>
            <person name="Walsh D.A."/>
            <person name="Denef V.J."/>
            <person name="McMahon K.D."/>
            <person name="Konstantinidis K.T."/>
            <person name="Eloe-Fadrosh E.A."/>
            <person name="Kyrpides N.C."/>
            <person name="Woyke T."/>
        </authorList>
    </citation>
    <scope>NUCLEOTIDE SEQUENCE</scope>
    <source>
        <strain evidence="2">GVMAG-M-3300023184-191</strain>
    </source>
</reference>
<dbReference type="GO" id="GO:0003676">
    <property type="term" value="F:nucleic acid binding"/>
    <property type="evidence" value="ECO:0007669"/>
    <property type="project" value="InterPro"/>
</dbReference>
<dbReference type="AlphaFoldDB" id="A0A6C0I5H6"/>
<dbReference type="InterPro" id="IPR002156">
    <property type="entry name" value="RNaseH_domain"/>
</dbReference>
<organism evidence="2">
    <name type="scientific">viral metagenome</name>
    <dbReference type="NCBI Taxonomy" id="1070528"/>
    <lineage>
        <taxon>unclassified sequences</taxon>
        <taxon>metagenomes</taxon>
        <taxon>organismal metagenomes</taxon>
    </lineage>
</organism>
<dbReference type="SUPFAM" id="SSF53098">
    <property type="entry name" value="Ribonuclease H-like"/>
    <property type="match status" value="1"/>
</dbReference>
<dbReference type="CDD" id="cd09279">
    <property type="entry name" value="RNase_HI_like"/>
    <property type="match status" value="1"/>
</dbReference>
<dbReference type="PROSITE" id="PS50879">
    <property type="entry name" value="RNASE_H_1"/>
    <property type="match status" value="1"/>
</dbReference>
<name>A0A6C0I5H6_9ZZZZ</name>